<organism evidence="1 2">
    <name type="scientific">Acinetobacter pollinis</name>
    <dbReference type="NCBI Taxonomy" id="2605270"/>
    <lineage>
        <taxon>Bacteria</taxon>
        <taxon>Pseudomonadati</taxon>
        <taxon>Pseudomonadota</taxon>
        <taxon>Gammaproteobacteria</taxon>
        <taxon>Moraxellales</taxon>
        <taxon>Moraxellaceae</taxon>
        <taxon>Acinetobacter</taxon>
    </lineage>
</organism>
<proteinExistence type="predicted"/>
<evidence type="ECO:0000313" key="1">
    <source>
        <dbReference type="EMBL" id="MEB5475760.1"/>
    </source>
</evidence>
<protein>
    <submittedName>
        <fullName evidence="1">Chemotaxis protein</fullName>
    </submittedName>
</protein>
<dbReference type="EMBL" id="VTDN01000001">
    <property type="protein sequence ID" value="MEB5475760.1"/>
    <property type="molecule type" value="Genomic_DNA"/>
</dbReference>
<accession>A0ABU6DPH9</accession>
<keyword evidence="2" id="KW-1185">Reference proteome</keyword>
<name>A0ABU6DPH9_9GAMM</name>
<dbReference type="RefSeq" id="WP_325774383.1">
    <property type="nucleotide sequence ID" value="NZ_VTDN01000001.1"/>
</dbReference>
<evidence type="ECO:0000313" key="2">
    <source>
        <dbReference type="Proteomes" id="UP001339883"/>
    </source>
</evidence>
<reference evidence="1 2" key="1">
    <citation type="submission" date="2019-08" db="EMBL/GenBank/DDBJ databases">
        <title>Five species of Acinetobacter isolated from floral nectar and animal pollinators.</title>
        <authorList>
            <person name="Hendry T.A."/>
        </authorList>
    </citation>
    <scope>NUCLEOTIDE SEQUENCE [LARGE SCALE GENOMIC DNA]</scope>
    <source>
        <strain evidence="1 2">MD18.27</strain>
    </source>
</reference>
<gene>
    <name evidence="1" type="ORF">I2F25_01590</name>
</gene>
<comment type="caution">
    <text evidence="1">The sequence shown here is derived from an EMBL/GenBank/DDBJ whole genome shotgun (WGS) entry which is preliminary data.</text>
</comment>
<dbReference type="Proteomes" id="UP001339883">
    <property type="component" value="Unassembled WGS sequence"/>
</dbReference>
<sequence length="542" mass="61640">MSDQISTSFNPTALLMVKSEIDNSIQQIETLISSLVEDQKLPFGLDDAVVQLSQCAKVLYLIDQPTLGKIIDYSAEITQQVMQTPEKVDVKDIHIISKSLLGVKRYIEFSCLEEKNVPAFLLEHLNELEARLNHPVTQEGAGLEHHFSEQPTLNIQIEKAEKSLYTHQLYKICLKQLLTQHLTGLDKAALIAVGQQLVHQSENTPSSNYWKFVYQTFNNIDQTFFSTPRLRTFIQIEKNIEHFFVSTATFEPTKSEFANVLRICLGQDSKIVEDLKTQLSLKQDIISDQALVELQQKLRAPDYETINAVVELLSQEITSVHQEVEFNYKTMNAERFQSLHKQLLEIRNTLTILNLNHISANLTHHLDTLTSVEQLQQDQTTQELMQNLLQALNELGLFIRKNTPDLLQRPVNNPNIALDRLDNAYTALAQELHELVEENVNLLTGYHESEDKSSFEELPHALEEMAGASLFLFNSEVIYHAFLNCAKFVKSKEVLEENDIKIILSVCASIAVSLEEIANKQPVMFGMFDVALENSQKLQHAA</sequence>